<dbReference type="HOGENOM" id="CLU_1657786_0_0_9"/>
<feature type="transmembrane region" description="Helical" evidence="1">
    <location>
        <begin position="137"/>
        <end position="158"/>
    </location>
</feature>
<dbReference type="RefSeq" id="WP_044943382.1">
    <property type="nucleotide sequence ID" value="NZ_KN174168.1"/>
</dbReference>
<dbReference type="PATRIC" id="fig|742738.3.peg.4017"/>
<reference evidence="2 3" key="1">
    <citation type="submission" date="2011-08" db="EMBL/GenBank/DDBJ databases">
        <title>The Genome Sequence of Clostridium orbiscindens 1_3_50AFAA.</title>
        <authorList>
            <consortium name="The Broad Institute Genome Sequencing Platform"/>
            <person name="Earl A."/>
            <person name="Ward D."/>
            <person name="Feldgarden M."/>
            <person name="Gevers D."/>
            <person name="Daigneault M."/>
            <person name="Strauss J."/>
            <person name="Allen-Vercoe E."/>
            <person name="Young S.K."/>
            <person name="Zeng Q."/>
            <person name="Gargeya S."/>
            <person name="Fitzgerald M."/>
            <person name="Haas B."/>
            <person name="Abouelleil A."/>
            <person name="Alvarado L."/>
            <person name="Arachchi H.M."/>
            <person name="Berlin A."/>
            <person name="Brown A."/>
            <person name="Chapman S.B."/>
            <person name="Chen Z."/>
            <person name="Dunbar C."/>
            <person name="Freedman E."/>
            <person name="Gearin G."/>
            <person name="Gellesch M."/>
            <person name="Goldberg J."/>
            <person name="Griggs A."/>
            <person name="Gujja S."/>
            <person name="Heiman D."/>
            <person name="Howarth C."/>
            <person name="Larson L."/>
            <person name="Lui A."/>
            <person name="MacDonald P.J.P."/>
            <person name="Montmayeur A."/>
            <person name="Murphy C."/>
            <person name="Neiman D."/>
            <person name="Pearson M."/>
            <person name="Priest M."/>
            <person name="Roberts A."/>
            <person name="Saif S."/>
            <person name="Shea T."/>
            <person name="Shenoy N."/>
            <person name="Sisk P."/>
            <person name="Stolte C."/>
            <person name="Sykes S."/>
            <person name="Wortman J."/>
            <person name="Nusbaum C."/>
            <person name="Birren B."/>
        </authorList>
    </citation>
    <scope>NUCLEOTIDE SEQUENCE [LARGE SCALE GENOMIC DNA]</scope>
    <source>
        <strain evidence="2 3">1_3_50AFAA</strain>
    </source>
</reference>
<dbReference type="EMBL" id="ADLO01000118">
    <property type="protein sequence ID" value="KGF52843.1"/>
    <property type="molecule type" value="Genomic_DNA"/>
</dbReference>
<keyword evidence="1" id="KW-1133">Transmembrane helix</keyword>
<evidence type="ECO:0008006" key="4">
    <source>
        <dbReference type="Google" id="ProtNLM"/>
    </source>
</evidence>
<gene>
    <name evidence="2" type="ORF">HMPREF9460_03901</name>
</gene>
<evidence type="ECO:0000313" key="2">
    <source>
        <dbReference type="EMBL" id="KGF52843.1"/>
    </source>
</evidence>
<proteinExistence type="predicted"/>
<name>A0A096B0M5_FLAPL</name>
<evidence type="ECO:0000256" key="1">
    <source>
        <dbReference type="SAM" id="Phobius"/>
    </source>
</evidence>
<organism evidence="2 3">
    <name type="scientific">Flavonifractor plautii 1_3_50AFAA</name>
    <dbReference type="NCBI Taxonomy" id="742738"/>
    <lineage>
        <taxon>Bacteria</taxon>
        <taxon>Bacillati</taxon>
        <taxon>Bacillota</taxon>
        <taxon>Clostridia</taxon>
        <taxon>Eubacteriales</taxon>
        <taxon>Oscillospiraceae</taxon>
        <taxon>Flavonifractor</taxon>
    </lineage>
</organism>
<keyword evidence="1" id="KW-0472">Membrane</keyword>
<keyword evidence="1" id="KW-0812">Transmembrane</keyword>
<accession>A0A096B0M5</accession>
<dbReference type="AlphaFoldDB" id="A0A096B0M5"/>
<sequence length="159" mass="17084">MALIACPECGKEISNQAPACIHCGCPLAPRAPLDPNRFSVVLTACPEDSEGRYRVRKLAIHLEESVWEAVYAFLSQPAAERDPSTLQTHLTQKDAWALADTLRGAGAEVQVLDSTMPDIPQPHPFEGCRAMDFGKTVAAVILGVLAAQLILLPLALLLS</sequence>
<comment type="caution">
    <text evidence="2">The sequence shown here is derived from an EMBL/GenBank/DDBJ whole genome shotgun (WGS) entry which is preliminary data.</text>
</comment>
<evidence type="ECO:0000313" key="3">
    <source>
        <dbReference type="Proteomes" id="UP000029585"/>
    </source>
</evidence>
<dbReference type="Proteomes" id="UP000029585">
    <property type="component" value="Unassembled WGS sequence"/>
</dbReference>
<keyword evidence="3" id="KW-1185">Reference proteome</keyword>
<protein>
    <recommendedName>
        <fullName evidence="4">Zinc-ribbon domain-containing protein</fullName>
    </recommendedName>
</protein>